<comment type="subcellular location">
    <subcellularLocation>
        <location evidence="1">Cell membrane</location>
        <topology evidence="1">Multi-pass membrane protein</topology>
    </subcellularLocation>
</comment>
<name>A0A4R6EEZ6_9RHOO</name>
<dbReference type="GO" id="GO:0005886">
    <property type="term" value="C:plasma membrane"/>
    <property type="evidence" value="ECO:0007669"/>
    <property type="project" value="UniProtKB-SubCell"/>
</dbReference>
<comment type="caution">
    <text evidence="9">The sequence shown here is derived from an EMBL/GenBank/DDBJ whole genome shotgun (WGS) entry which is preliminary data.</text>
</comment>
<evidence type="ECO:0000256" key="4">
    <source>
        <dbReference type="ARBA" id="ARBA00022692"/>
    </source>
</evidence>
<evidence type="ECO:0000256" key="1">
    <source>
        <dbReference type="ARBA" id="ARBA00004651"/>
    </source>
</evidence>
<feature type="transmembrane region" description="Helical" evidence="8">
    <location>
        <begin position="47"/>
        <end position="68"/>
    </location>
</feature>
<sequence length="436" mass="45017">MSAGSRLEVLKERAFLHFLAAKLLATLAAQMVGVAVGWQVYQLTGDVLALGFVGLAQFAPFIVLILPAGQVADRAARSRIIGWCYVVQCLAAMLLLAITLADVGRVGLIYAVLVLLGCARAFMMPASQAVLINLVSPARFAQAVAVHSSSFHVAVIVGPLLGGVIYLGGAHAVYLSAAALFGCSVWLMSRVRTRPAEQSPGAARGAGAVFEGLRFVFSRPVVLGAISLDLFAVLFGGAVALLPAMAHDVLQVDSAGMGLLRAAPAVGAGLAAAVLVWRPLRRHVGAWMLGGVAAFGVAMVVFGLSTSLPLSVAALALSGAGDMVSVYVRHILVQHETPDEIRGRVSAVNSVFIGASNELGEFESGVTARWMGLVPAVIFGGAATLAVAGSWVKLFPTLARMDGFPHLAAGAAKREPPARQEKVAAGGSSEVEGRQG</sequence>
<dbReference type="AlphaFoldDB" id="A0A4R6EEZ6"/>
<feature type="transmembrane region" description="Helical" evidence="8">
    <location>
        <begin position="258"/>
        <end position="277"/>
    </location>
</feature>
<feature type="transmembrane region" description="Helical" evidence="8">
    <location>
        <begin position="21"/>
        <end position="41"/>
    </location>
</feature>
<evidence type="ECO:0000313" key="9">
    <source>
        <dbReference type="EMBL" id="TDN56845.1"/>
    </source>
</evidence>
<proteinExistence type="predicted"/>
<dbReference type="GO" id="GO:0022857">
    <property type="term" value="F:transmembrane transporter activity"/>
    <property type="evidence" value="ECO:0007669"/>
    <property type="project" value="InterPro"/>
</dbReference>
<keyword evidence="6 8" id="KW-0472">Membrane</keyword>
<evidence type="ECO:0000313" key="10">
    <source>
        <dbReference type="Proteomes" id="UP000295129"/>
    </source>
</evidence>
<feature type="transmembrane region" description="Helical" evidence="8">
    <location>
        <begin position="284"/>
        <end position="305"/>
    </location>
</feature>
<feature type="compositionally biased region" description="Basic and acidic residues" evidence="7">
    <location>
        <begin position="412"/>
        <end position="422"/>
    </location>
</feature>
<dbReference type="InterPro" id="IPR011701">
    <property type="entry name" value="MFS"/>
</dbReference>
<dbReference type="Pfam" id="PF07690">
    <property type="entry name" value="MFS_1"/>
    <property type="match status" value="1"/>
</dbReference>
<dbReference type="CDD" id="cd06173">
    <property type="entry name" value="MFS_MefA_like"/>
    <property type="match status" value="1"/>
</dbReference>
<dbReference type="PANTHER" id="PTHR23513">
    <property type="entry name" value="INTEGRAL MEMBRANE EFFLUX PROTEIN-RELATED"/>
    <property type="match status" value="1"/>
</dbReference>
<protein>
    <submittedName>
        <fullName evidence="9">Putative MFS family arabinose efflux permease</fullName>
    </submittedName>
</protein>
<feature type="transmembrane region" description="Helical" evidence="8">
    <location>
        <begin position="370"/>
        <end position="392"/>
    </location>
</feature>
<gene>
    <name evidence="9" type="ORF">C7389_101224</name>
</gene>
<feature type="transmembrane region" description="Helical" evidence="8">
    <location>
        <begin position="172"/>
        <end position="189"/>
    </location>
</feature>
<evidence type="ECO:0000256" key="8">
    <source>
        <dbReference type="SAM" id="Phobius"/>
    </source>
</evidence>
<feature type="transmembrane region" description="Helical" evidence="8">
    <location>
        <begin position="221"/>
        <end position="246"/>
    </location>
</feature>
<evidence type="ECO:0000256" key="2">
    <source>
        <dbReference type="ARBA" id="ARBA00022448"/>
    </source>
</evidence>
<dbReference type="InterPro" id="IPR036259">
    <property type="entry name" value="MFS_trans_sf"/>
</dbReference>
<dbReference type="RefSeq" id="WP_133587513.1">
    <property type="nucleotide sequence ID" value="NZ_SNVV01000001.1"/>
</dbReference>
<evidence type="ECO:0000256" key="6">
    <source>
        <dbReference type="ARBA" id="ARBA00023136"/>
    </source>
</evidence>
<dbReference type="OrthoDB" id="7283966at2"/>
<evidence type="ECO:0000256" key="7">
    <source>
        <dbReference type="SAM" id="MobiDB-lite"/>
    </source>
</evidence>
<dbReference type="SUPFAM" id="SSF103473">
    <property type="entry name" value="MFS general substrate transporter"/>
    <property type="match status" value="1"/>
</dbReference>
<feature type="transmembrane region" description="Helical" evidence="8">
    <location>
        <begin position="80"/>
        <end position="101"/>
    </location>
</feature>
<feature type="transmembrane region" description="Helical" evidence="8">
    <location>
        <begin position="107"/>
        <end position="132"/>
    </location>
</feature>
<accession>A0A4R6EEZ6</accession>
<keyword evidence="2" id="KW-0813">Transport</keyword>
<organism evidence="9 10">
    <name type="scientific">Azoarcus indigens</name>
    <dbReference type="NCBI Taxonomy" id="29545"/>
    <lineage>
        <taxon>Bacteria</taxon>
        <taxon>Pseudomonadati</taxon>
        <taxon>Pseudomonadota</taxon>
        <taxon>Betaproteobacteria</taxon>
        <taxon>Rhodocyclales</taxon>
        <taxon>Zoogloeaceae</taxon>
        <taxon>Azoarcus</taxon>
    </lineage>
</organism>
<keyword evidence="10" id="KW-1185">Reference proteome</keyword>
<keyword evidence="3" id="KW-1003">Cell membrane</keyword>
<keyword evidence="4 8" id="KW-0812">Transmembrane</keyword>
<dbReference type="Gene3D" id="1.20.1250.20">
    <property type="entry name" value="MFS general substrate transporter like domains"/>
    <property type="match status" value="1"/>
</dbReference>
<reference evidence="9 10" key="1">
    <citation type="submission" date="2019-03" db="EMBL/GenBank/DDBJ databases">
        <title>Genomic Encyclopedia of Type Strains, Phase IV (KMG-IV): sequencing the most valuable type-strain genomes for metagenomic binning, comparative biology and taxonomic classification.</title>
        <authorList>
            <person name="Goeker M."/>
        </authorList>
    </citation>
    <scope>NUCLEOTIDE SEQUENCE [LARGE SCALE GENOMIC DNA]</scope>
    <source>
        <strain evidence="9 10">DSM 12121</strain>
    </source>
</reference>
<evidence type="ECO:0000256" key="5">
    <source>
        <dbReference type="ARBA" id="ARBA00022989"/>
    </source>
</evidence>
<feature type="region of interest" description="Disordered" evidence="7">
    <location>
        <begin position="410"/>
        <end position="436"/>
    </location>
</feature>
<keyword evidence="5 8" id="KW-1133">Transmembrane helix</keyword>
<dbReference type="EMBL" id="SNVV01000001">
    <property type="protein sequence ID" value="TDN56845.1"/>
    <property type="molecule type" value="Genomic_DNA"/>
</dbReference>
<evidence type="ECO:0000256" key="3">
    <source>
        <dbReference type="ARBA" id="ARBA00022475"/>
    </source>
</evidence>
<feature type="transmembrane region" description="Helical" evidence="8">
    <location>
        <begin position="144"/>
        <end position="166"/>
    </location>
</feature>
<dbReference type="PANTHER" id="PTHR23513:SF9">
    <property type="entry name" value="ENTEROBACTIN EXPORTER ENTS"/>
    <property type="match status" value="1"/>
</dbReference>
<dbReference type="Proteomes" id="UP000295129">
    <property type="component" value="Unassembled WGS sequence"/>
</dbReference>